<dbReference type="HOGENOM" id="CLU_1382660_0_0_3"/>
<evidence type="ECO:0008006" key="3">
    <source>
        <dbReference type="Google" id="ProtNLM"/>
    </source>
</evidence>
<sequence length="196" mass="22784">MNGLKLNLGCGEKRFPGYINVDKYGSPDIKHDLESFPWPWETNSVSEIVLIHVLEHLGKDVEIYFGIFKEMYRICNHGAKIKIIVPHFRHEFFYDDPTHVRVVTPLGLQLFSQRLNKLWVEQGAANSPLGLYLDINFELKQTVIKPSEDWFRIHPDKNVDVRLLQQESNIYNNLIEQYDMSLEVIKNSNEEAGGKV</sequence>
<dbReference type="EMBL" id="CP000095">
    <property type="protein sequence ID" value="AAZ58445.1"/>
    <property type="molecule type" value="Genomic_DNA"/>
</dbReference>
<protein>
    <recommendedName>
        <fullName evidence="3">Methyltransferase type 11 domain-containing protein</fullName>
    </recommendedName>
</protein>
<dbReference type="SUPFAM" id="SSF53335">
    <property type="entry name" value="S-adenosyl-L-methionine-dependent methyltransferases"/>
    <property type="match status" value="1"/>
</dbReference>
<dbReference type="InterPro" id="IPR029063">
    <property type="entry name" value="SAM-dependent_MTases_sf"/>
</dbReference>
<dbReference type="KEGG" id="pmn:PMN2A_0954"/>
<dbReference type="STRING" id="59920.PMN2A_0954"/>
<keyword evidence="2" id="KW-1185">Reference proteome</keyword>
<reference evidence="1 2" key="1">
    <citation type="journal article" date="2007" name="PLoS Genet.">
        <title>Patterns and implications of gene gain and loss in the evolution of Prochlorococcus.</title>
        <authorList>
            <person name="Kettler G.C."/>
            <person name="Martiny A.C."/>
            <person name="Huang K."/>
            <person name="Zucker J."/>
            <person name="Coleman M.L."/>
            <person name="Rodrigue S."/>
            <person name="Chen F."/>
            <person name="Lapidus A."/>
            <person name="Ferriera S."/>
            <person name="Johnson J."/>
            <person name="Steglich C."/>
            <person name="Church G.M."/>
            <person name="Richardson P."/>
            <person name="Chisholm S.W."/>
        </authorList>
    </citation>
    <scope>NUCLEOTIDE SEQUENCE [LARGE SCALE GENOMIC DNA]</scope>
    <source>
        <strain evidence="1 2">NATL2A</strain>
    </source>
</reference>
<dbReference type="RefSeq" id="WP_011295301.1">
    <property type="nucleotide sequence ID" value="NC_007335.2"/>
</dbReference>
<accession>Q46J83</accession>
<gene>
    <name evidence="1" type="ordered locus">PMN2A_0954</name>
</gene>
<organism evidence="1 2">
    <name type="scientific">Prochlorococcus marinus (strain NATL2A)</name>
    <dbReference type="NCBI Taxonomy" id="59920"/>
    <lineage>
        <taxon>Bacteria</taxon>
        <taxon>Bacillati</taxon>
        <taxon>Cyanobacteriota</taxon>
        <taxon>Cyanophyceae</taxon>
        <taxon>Synechococcales</taxon>
        <taxon>Prochlorococcaceae</taxon>
        <taxon>Prochlorococcus</taxon>
    </lineage>
</organism>
<name>Q46J83_PROMT</name>
<dbReference type="Gene3D" id="3.40.50.150">
    <property type="entry name" value="Vaccinia Virus protein VP39"/>
    <property type="match status" value="1"/>
</dbReference>
<dbReference type="AlphaFoldDB" id="Q46J83"/>
<dbReference type="OrthoDB" id="457170at2"/>
<dbReference type="Proteomes" id="UP000002535">
    <property type="component" value="Chromosome"/>
</dbReference>
<proteinExistence type="predicted"/>
<evidence type="ECO:0000313" key="1">
    <source>
        <dbReference type="EMBL" id="AAZ58445.1"/>
    </source>
</evidence>
<evidence type="ECO:0000313" key="2">
    <source>
        <dbReference type="Proteomes" id="UP000002535"/>
    </source>
</evidence>